<protein>
    <submittedName>
        <fullName evidence="2">Uncharacterized protein</fullName>
    </submittedName>
</protein>
<proteinExistence type="predicted"/>
<evidence type="ECO:0000313" key="3">
    <source>
        <dbReference type="Proteomes" id="UP001224775"/>
    </source>
</evidence>
<dbReference type="InterPro" id="IPR011990">
    <property type="entry name" value="TPR-like_helical_dom_sf"/>
</dbReference>
<feature type="region of interest" description="Disordered" evidence="1">
    <location>
        <begin position="362"/>
        <end position="493"/>
    </location>
</feature>
<dbReference type="EMBL" id="JATAAI010000006">
    <property type="protein sequence ID" value="KAK1744841.1"/>
    <property type="molecule type" value="Genomic_DNA"/>
</dbReference>
<sequence length="512" mass="57795">MSSEGITLPWLSLFQTQQDQAMPDSKSVSSYLESLKQRNTCWDRIVLPKPTDHVAGHGHDIIVSLYERAISECPTVETLWASYMKFLSEEFLSTRDELKKGKQNPQDLQQHKTNDDHWASINNLEPDDISAVIKEAIELGFLTSNKEAMLHLRLVAIHVVKRRLLSLISLRSTGKDLTKTNIEEVKDLIEDIRDMYDEAENYLFKSHATWVEGKVTFWKHRATSEAYVLCPIAKNNANDDMTDVNSLSSEKPSNPDSWMDYIRYVSSSHVHSFGGDNIFSQLHPDGFAAVPSVIRKTRGLYNRALSSVRKADKAGLNNDMFERNYDNSLLDLCREFLCFERAFGSEESLSRAQTLVRSKMAQWTAPPPQMITNGNEQSDDTHGKRKAVEEVPSNDAMEEDGDDEMQVNPGPRKQSPNEFEATEEDGGSAQSSHWQVRISCAPGMHRVKPKGEGKSSKRNEMKKGPKLQVDTSEERMDCDNGGDVKSGKRVEPAMSKLQAPYPLAFFRSSRGI</sequence>
<comment type="caution">
    <text evidence="2">The sequence shown here is derived from an EMBL/GenBank/DDBJ whole genome shotgun (WGS) entry which is preliminary data.</text>
</comment>
<accession>A0AAD8YGQ3</accession>
<organism evidence="2 3">
    <name type="scientific">Skeletonema marinoi</name>
    <dbReference type="NCBI Taxonomy" id="267567"/>
    <lineage>
        <taxon>Eukaryota</taxon>
        <taxon>Sar</taxon>
        <taxon>Stramenopiles</taxon>
        <taxon>Ochrophyta</taxon>
        <taxon>Bacillariophyta</taxon>
        <taxon>Coscinodiscophyceae</taxon>
        <taxon>Thalassiosirophycidae</taxon>
        <taxon>Thalassiosirales</taxon>
        <taxon>Skeletonemataceae</taxon>
        <taxon>Skeletonema</taxon>
        <taxon>Skeletonema marinoi-dohrnii complex</taxon>
    </lineage>
</organism>
<feature type="compositionally biased region" description="Acidic residues" evidence="1">
    <location>
        <begin position="396"/>
        <end position="405"/>
    </location>
</feature>
<dbReference type="Proteomes" id="UP001224775">
    <property type="component" value="Unassembled WGS sequence"/>
</dbReference>
<dbReference type="AlphaFoldDB" id="A0AAD8YGQ3"/>
<gene>
    <name evidence="2" type="ORF">QTG54_004132</name>
</gene>
<feature type="compositionally biased region" description="Basic and acidic residues" evidence="1">
    <location>
        <begin position="379"/>
        <end position="389"/>
    </location>
</feature>
<keyword evidence="3" id="KW-1185">Reference proteome</keyword>
<dbReference type="Gene3D" id="1.25.40.10">
    <property type="entry name" value="Tetratricopeptide repeat domain"/>
    <property type="match status" value="1"/>
</dbReference>
<feature type="compositionally biased region" description="Basic and acidic residues" evidence="1">
    <location>
        <begin position="449"/>
        <end position="463"/>
    </location>
</feature>
<reference evidence="2" key="1">
    <citation type="submission" date="2023-06" db="EMBL/GenBank/DDBJ databases">
        <title>Survivors Of The Sea: Transcriptome response of Skeletonema marinoi to long-term dormancy.</title>
        <authorList>
            <person name="Pinder M.I.M."/>
            <person name="Kourtchenko O."/>
            <person name="Robertson E.K."/>
            <person name="Larsson T."/>
            <person name="Maumus F."/>
            <person name="Osuna-Cruz C.M."/>
            <person name="Vancaester E."/>
            <person name="Stenow R."/>
            <person name="Vandepoele K."/>
            <person name="Ploug H."/>
            <person name="Bruchert V."/>
            <person name="Godhe A."/>
            <person name="Topel M."/>
        </authorList>
    </citation>
    <scope>NUCLEOTIDE SEQUENCE</scope>
    <source>
        <strain evidence="2">R05AC</strain>
    </source>
</reference>
<name>A0AAD8YGQ3_9STRA</name>
<evidence type="ECO:0000256" key="1">
    <source>
        <dbReference type="SAM" id="MobiDB-lite"/>
    </source>
</evidence>
<evidence type="ECO:0000313" key="2">
    <source>
        <dbReference type="EMBL" id="KAK1744841.1"/>
    </source>
</evidence>